<dbReference type="Pfam" id="PF24390">
    <property type="entry name" value="PRTase-CE"/>
    <property type="match status" value="1"/>
</dbReference>
<protein>
    <recommendedName>
        <fullName evidence="1">PRTase-CE domain-containing protein</fullName>
    </recommendedName>
</protein>
<evidence type="ECO:0000259" key="1">
    <source>
        <dbReference type="Pfam" id="PF24390"/>
    </source>
</evidence>
<sequence length="485" mass="55807">MKAVDVNENHTFPLLDYITKRGLEKERIGTMIVQLVEYGAKTENLSDLLVWFNKHLSNEVKANVWRGNSVMADSAIALLSRDTLDATYRNWMEQIVSMVGCGFVAHGILKDAFQLRYDPSPLLEQVRPFCGVSPLNGVALTPSVADKFGSIAVQYGWDGTRHEKRPNHEIPRPVIFDRSAPECRRWVEAFGLCGEKQRYIAELMLEKVTYVTYETWKAELFKQFKRFEEYVKTEKALQGKTFHFLSDYGSQTMSRGSSGSRGWVIRLLDDDLNRILPGRWRLSNFNDNFDCDKDVVVAVDDAAFSGVQLHDQLQKLKNEKGHLRVIIILPYCTSSAESQLKRLVENESQVSWEPKPPLLGLKIKKFVPDPPNIISIHKFLKANLPDREEASALYELLKQTLDGYMSDYYLTFFQHKMPDGKSVPGVFQKRNVPCLEKYKDETFFCFPKITPPYKNKDYFGPENYDSGVARHRDHRIKTDFPTYGN</sequence>
<evidence type="ECO:0000313" key="3">
    <source>
        <dbReference type="Proteomes" id="UP000070544"/>
    </source>
</evidence>
<keyword evidence="3" id="KW-1185">Reference proteome</keyword>
<feature type="domain" description="PRTase-CE" evidence="1">
    <location>
        <begin position="184"/>
        <end position="419"/>
    </location>
</feature>
<accession>A0A138ZWV4</accession>
<organism evidence="2 3">
    <name type="scientific">Gonapodya prolifera (strain JEL478)</name>
    <name type="common">Monoblepharis prolifera</name>
    <dbReference type="NCBI Taxonomy" id="1344416"/>
    <lineage>
        <taxon>Eukaryota</taxon>
        <taxon>Fungi</taxon>
        <taxon>Fungi incertae sedis</taxon>
        <taxon>Chytridiomycota</taxon>
        <taxon>Chytridiomycota incertae sedis</taxon>
        <taxon>Monoblepharidomycetes</taxon>
        <taxon>Monoblepharidales</taxon>
        <taxon>Gonapodyaceae</taxon>
        <taxon>Gonapodya</taxon>
    </lineage>
</organism>
<gene>
    <name evidence="2" type="ORF">M427DRAFT_50133</name>
</gene>
<evidence type="ECO:0000313" key="2">
    <source>
        <dbReference type="EMBL" id="KXS08968.1"/>
    </source>
</evidence>
<proteinExistence type="predicted"/>
<dbReference type="Proteomes" id="UP000070544">
    <property type="component" value="Unassembled WGS sequence"/>
</dbReference>
<reference evidence="2 3" key="1">
    <citation type="journal article" date="2015" name="Genome Biol. Evol.">
        <title>Phylogenomic analyses indicate that early fungi evolved digesting cell walls of algal ancestors of land plants.</title>
        <authorList>
            <person name="Chang Y."/>
            <person name="Wang S."/>
            <person name="Sekimoto S."/>
            <person name="Aerts A.L."/>
            <person name="Choi C."/>
            <person name="Clum A."/>
            <person name="LaButti K.M."/>
            <person name="Lindquist E.A."/>
            <person name="Yee Ngan C."/>
            <person name="Ohm R.A."/>
            <person name="Salamov A.A."/>
            <person name="Grigoriev I.V."/>
            <person name="Spatafora J.W."/>
            <person name="Berbee M.L."/>
        </authorList>
    </citation>
    <scope>NUCLEOTIDE SEQUENCE [LARGE SCALE GENOMIC DNA]</scope>
    <source>
        <strain evidence="2 3">JEL478</strain>
    </source>
</reference>
<dbReference type="InterPro" id="IPR056920">
    <property type="entry name" value="PRTase-CE"/>
</dbReference>
<dbReference type="AlphaFoldDB" id="A0A138ZWV4"/>
<name>A0A138ZWV4_GONPJ</name>
<dbReference type="EMBL" id="KQ965906">
    <property type="protein sequence ID" value="KXS08968.1"/>
    <property type="molecule type" value="Genomic_DNA"/>
</dbReference>